<dbReference type="PANTHER" id="PTHR23305">
    <property type="entry name" value="OBG GTPASE FAMILY"/>
    <property type="match status" value="1"/>
</dbReference>
<protein>
    <submittedName>
        <fullName evidence="7">Ribosome-binding ATPase YchF</fullName>
    </submittedName>
</protein>
<feature type="coiled-coil region" evidence="4">
    <location>
        <begin position="133"/>
        <end position="173"/>
    </location>
</feature>
<reference evidence="7" key="1">
    <citation type="submission" date="2019-08" db="EMBL/GenBank/DDBJ databases">
        <authorList>
            <person name="Kucharzyk K."/>
            <person name="Murdoch R.W."/>
            <person name="Higgins S."/>
            <person name="Loffler F."/>
        </authorList>
    </citation>
    <scope>NUCLEOTIDE SEQUENCE</scope>
</reference>
<evidence type="ECO:0000259" key="6">
    <source>
        <dbReference type="Pfam" id="PF06071"/>
    </source>
</evidence>
<dbReference type="InterPro" id="IPR027417">
    <property type="entry name" value="P-loop_NTPase"/>
</dbReference>
<evidence type="ECO:0000256" key="2">
    <source>
        <dbReference type="ARBA" id="ARBA00022741"/>
    </source>
</evidence>
<evidence type="ECO:0000259" key="5">
    <source>
        <dbReference type="Pfam" id="PF01926"/>
    </source>
</evidence>
<dbReference type="Gene3D" id="1.10.150.300">
    <property type="entry name" value="TGS-like domain"/>
    <property type="match status" value="1"/>
</dbReference>
<evidence type="ECO:0000313" key="7">
    <source>
        <dbReference type="EMBL" id="MPM72197.1"/>
    </source>
</evidence>
<keyword evidence="3" id="KW-0067">ATP-binding</keyword>
<dbReference type="GO" id="GO:0005525">
    <property type="term" value="F:GTP binding"/>
    <property type="evidence" value="ECO:0007669"/>
    <property type="project" value="InterPro"/>
</dbReference>
<keyword evidence="4" id="KW-0175">Coiled coil</keyword>
<dbReference type="GO" id="GO:0005524">
    <property type="term" value="F:ATP binding"/>
    <property type="evidence" value="ECO:0007669"/>
    <property type="project" value="UniProtKB-KW"/>
</dbReference>
<sequence length="361" mass="41084">MQIGLIGLSYSGKTTLFQTLTQIHIDASSTSKRDTNQAIVKVPDARLDLLTNIFKPKKKVNATIEIVDIVGVQKGDNTSSQFNSQFISKVKTNDALIHIVRGFENEAVPHTEGSINIVRDINIIDDELLLTDLAFVEGRIEKLEKDMMKQKNKDDVKKEIEAMQRWYETLEKNIPLRELDFSEDEQKYLKNYQPLTAKPLLIAINMSEESVPESEKIIADIRSKISGSKIKIEPFFAKIELELSQLSEEEKTIFMEEYGLKDSPLDRMIRNAYQLLGLQSFFTVGEDETRAWTIKKGMTAQDAAGVIHTDFYNKFIRAEVVGYDDFIEAGSMVKCKEKGLFRLEGKEYICVDGDILNIRHG</sequence>
<dbReference type="FunFam" id="1.10.150.300:FF:000001">
    <property type="entry name" value="Ribosome-binding ATPase YchF"/>
    <property type="match status" value="1"/>
</dbReference>
<dbReference type="AlphaFoldDB" id="A0A645C4R7"/>
<accession>A0A645C4R7</accession>
<gene>
    <name evidence="7" type="primary">ychF_39</name>
    <name evidence="7" type="ORF">SDC9_119170</name>
</gene>
<evidence type="ECO:0000256" key="4">
    <source>
        <dbReference type="SAM" id="Coils"/>
    </source>
</evidence>
<dbReference type="NCBIfam" id="TIGR00092">
    <property type="entry name" value="redox-regulated ATPase YchF"/>
    <property type="match status" value="1"/>
</dbReference>
<dbReference type="InterPro" id="IPR012675">
    <property type="entry name" value="Beta-grasp_dom_sf"/>
</dbReference>
<dbReference type="Pfam" id="PF06071">
    <property type="entry name" value="YchF-GTPase_C"/>
    <property type="match status" value="1"/>
</dbReference>
<keyword evidence="2" id="KW-0547">Nucleotide-binding</keyword>
<dbReference type="InterPro" id="IPR023192">
    <property type="entry name" value="TGS-like_dom_sf"/>
</dbReference>
<dbReference type="GO" id="GO:0016887">
    <property type="term" value="F:ATP hydrolysis activity"/>
    <property type="evidence" value="ECO:0007669"/>
    <property type="project" value="InterPro"/>
</dbReference>
<dbReference type="Gene3D" id="3.40.50.300">
    <property type="entry name" value="P-loop containing nucleotide triphosphate hydrolases"/>
    <property type="match status" value="1"/>
</dbReference>
<feature type="domain" description="YchF C-terminal" evidence="6">
    <location>
        <begin position="278"/>
        <end position="359"/>
    </location>
</feature>
<dbReference type="SUPFAM" id="SSF81271">
    <property type="entry name" value="TGS-like"/>
    <property type="match status" value="1"/>
</dbReference>
<dbReference type="FunFam" id="3.10.20.30:FF:000001">
    <property type="entry name" value="Ribosome-binding ATPase YchF"/>
    <property type="match status" value="1"/>
</dbReference>
<evidence type="ECO:0000256" key="1">
    <source>
        <dbReference type="ARBA" id="ARBA00022723"/>
    </source>
</evidence>
<dbReference type="Pfam" id="PF01926">
    <property type="entry name" value="MMR_HSR1"/>
    <property type="match status" value="1"/>
</dbReference>
<feature type="domain" description="G" evidence="5">
    <location>
        <begin position="2"/>
        <end position="106"/>
    </location>
</feature>
<evidence type="ECO:0000256" key="3">
    <source>
        <dbReference type="ARBA" id="ARBA00022840"/>
    </source>
</evidence>
<name>A0A645C4R7_9ZZZZ</name>
<dbReference type="CDD" id="cd04867">
    <property type="entry name" value="TGS_YchF_OLA1"/>
    <property type="match status" value="1"/>
</dbReference>
<proteinExistence type="predicted"/>
<dbReference type="InterPro" id="IPR013029">
    <property type="entry name" value="YchF_C"/>
</dbReference>
<dbReference type="SUPFAM" id="SSF52540">
    <property type="entry name" value="P-loop containing nucleoside triphosphate hydrolases"/>
    <property type="match status" value="1"/>
</dbReference>
<dbReference type="Gene3D" id="3.10.20.30">
    <property type="match status" value="1"/>
</dbReference>
<dbReference type="InterPro" id="IPR012676">
    <property type="entry name" value="TGS-like"/>
</dbReference>
<dbReference type="InterPro" id="IPR004396">
    <property type="entry name" value="ATPase_YchF/OLA1"/>
</dbReference>
<dbReference type="PRINTS" id="PR00326">
    <property type="entry name" value="GTP1OBG"/>
</dbReference>
<dbReference type="PANTHER" id="PTHR23305:SF18">
    <property type="entry name" value="OBG-TYPE G DOMAIN-CONTAINING PROTEIN"/>
    <property type="match status" value="1"/>
</dbReference>
<comment type="caution">
    <text evidence="7">The sequence shown here is derived from an EMBL/GenBank/DDBJ whole genome shotgun (WGS) entry which is preliminary data.</text>
</comment>
<dbReference type="GO" id="GO:0046872">
    <property type="term" value="F:metal ion binding"/>
    <property type="evidence" value="ECO:0007669"/>
    <property type="project" value="UniProtKB-KW"/>
</dbReference>
<dbReference type="EMBL" id="VSSQ01024595">
    <property type="protein sequence ID" value="MPM72197.1"/>
    <property type="molecule type" value="Genomic_DNA"/>
</dbReference>
<dbReference type="GO" id="GO:0005737">
    <property type="term" value="C:cytoplasm"/>
    <property type="evidence" value="ECO:0007669"/>
    <property type="project" value="TreeGrafter"/>
</dbReference>
<dbReference type="PIRSF" id="PIRSF006641">
    <property type="entry name" value="CHP00092"/>
    <property type="match status" value="1"/>
</dbReference>
<keyword evidence="1" id="KW-0479">Metal-binding</keyword>
<dbReference type="InterPro" id="IPR006073">
    <property type="entry name" value="GTP-bd"/>
</dbReference>
<organism evidence="7">
    <name type="scientific">bioreactor metagenome</name>
    <dbReference type="NCBI Taxonomy" id="1076179"/>
    <lineage>
        <taxon>unclassified sequences</taxon>
        <taxon>metagenomes</taxon>
        <taxon>ecological metagenomes</taxon>
    </lineage>
</organism>